<dbReference type="SMR" id="A0A7J7KRW4"/>
<dbReference type="FunFam" id="3.30.70.100:FF:000001">
    <property type="entry name" value="ATPase copper transporting beta"/>
    <property type="match status" value="6"/>
</dbReference>
<feature type="domain" description="HMA" evidence="5">
    <location>
        <begin position="247"/>
        <end position="316"/>
    </location>
</feature>
<comment type="caution">
    <text evidence="6">The sequence shown here is derived from an EMBL/GenBank/DDBJ whole genome shotgun (WGS) entry which is preliminary data.</text>
</comment>
<dbReference type="Gene3D" id="3.30.70.100">
    <property type="match status" value="7"/>
</dbReference>
<name>A0A7J7KRW4_BUGNE</name>
<gene>
    <name evidence="6" type="ORF">EB796_000755</name>
</gene>
<protein>
    <submittedName>
        <fullName evidence="6">ATP7B</fullName>
    </submittedName>
</protein>
<feature type="domain" description="HMA" evidence="5">
    <location>
        <begin position="166"/>
        <end position="232"/>
    </location>
</feature>
<proteinExistence type="predicted"/>
<dbReference type="AlphaFoldDB" id="A0A7J7KRW4"/>
<evidence type="ECO:0000256" key="4">
    <source>
        <dbReference type="SAM" id="Phobius"/>
    </source>
</evidence>
<dbReference type="PROSITE" id="PS50846">
    <property type="entry name" value="HMA_2"/>
    <property type="match status" value="6"/>
</dbReference>
<keyword evidence="2" id="KW-0813">Transport</keyword>
<keyword evidence="1" id="KW-0479">Metal-binding</keyword>
<evidence type="ECO:0000256" key="3">
    <source>
        <dbReference type="ARBA" id="ARBA00023008"/>
    </source>
</evidence>
<dbReference type="PANTHER" id="PTHR46594:SF4">
    <property type="entry name" value="P-TYPE CATION-TRANSPORTING ATPASE"/>
    <property type="match status" value="1"/>
</dbReference>
<sequence>MPVTSKDEGIQSVVIEITEALLLDASENNIKDHVERKAGVKSFIVRDDGRVEVVFDAIVTTPEDVRACIEDLGYTASIATDSGGEYGTSTIDLDIQNMTCMSCVRNIEGKMSDKPGISSIKVSLDKHSGTIKFNSTLLSPLDVLDHVNNIGKFVAHIKKVDSVKVETTTINIDGMTCQSCVRNIQDNIGQKTGVHGIRVSLEDKSALVVYNPQTISVQRICEDINALASKFTATPPMQASAEAPGISTVDLDIQNMTCMSCVRNIEGKMSDKPGISSIKVSLDKHSGEFCAIKFNNTELSPLDVLDHVNNIGKFVAHIEKVDSVKVETTTINIDGMTCQSCVRNIQDNIGQKTGVHGIRVSLEDKSALIVYNPQTISVQRICEDINALASKFTATPPMQDVKLFEQDEVKVTSGSSGKTRSSKAAPPPNIMVNGNKLAAAHDGMEDLEKVTLKVKGMTCASCVANIERHLGKVEGVKSVLVALMSGKAEVRYDAAYILPGQIANHVTELGFDATVLEDTAGDGVIELGISGMTCASCVHRIESNMLTRPGIVECAIALSTNKGRFVYEPDKTGVRDIIAGIKDLGYDAYLLNKDNAVSVEMEHQKTIRIWRNSFLLSLICGLPAVIVMMFHMITQKDRPIIPGLGVINLLLFLLATPVQFVGARYFYIQAYKALKHRSTNMDVLVVLATTIAYVYSIGVLLGAMATRMEESPMTLFETTPMLVTFISLGRWLEHIAKGIMLQWNL</sequence>
<keyword evidence="4" id="KW-1133">Transmembrane helix</keyword>
<feature type="domain" description="HMA" evidence="5">
    <location>
        <begin position="89"/>
        <end position="155"/>
    </location>
</feature>
<dbReference type="GO" id="GO:0006825">
    <property type="term" value="P:copper ion transport"/>
    <property type="evidence" value="ECO:0007669"/>
    <property type="project" value="UniProtKB-KW"/>
</dbReference>
<dbReference type="OrthoDB" id="432719at2759"/>
<accession>A0A7J7KRW4</accession>
<evidence type="ECO:0000313" key="6">
    <source>
        <dbReference type="EMBL" id="KAF6040914.1"/>
    </source>
</evidence>
<dbReference type="InterPro" id="IPR006122">
    <property type="entry name" value="HMA_Cu_ion-bd"/>
</dbReference>
<evidence type="ECO:0000256" key="1">
    <source>
        <dbReference type="ARBA" id="ARBA00022723"/>
    </source>
</evidence>
<evidence type="ECO:0000256" key="2">
    <source>
        <dbReference type="ARBA" id="ARBA00022796"/>
    </source>
</evidence>
<dbReference type="SUPFAM" id="SSF55008">
    <property type="entry name" value="HMA, heavy metal-associated domain"/>
    <property type="match status" value="6"/>
</dbReference>
<evidence type="ECO:0000259" key="5">
    <source>
        <dbReference type="PROSITE" id="PS50846"/>
    </source>
</evidence>
<dbReference type="PROSITE" id="PS01047">
    <property type="entry name" value="HMA_1"/>
    <property type="match status" value="3"/>
</dbReference>
<dbReference type="InterPro" id="IPR017969">
    <property type="entry name" value="Heavy-metal-associated_CS"/>
</dbReference>
<dbReference type="CDD" id="cd00371">
    <property type="entry name" value="HMA"/>
    <property type="match status" value="7"/>
</dbReference>
<dbReference type="EMBL" id="VXIV02000093">
    <property type="protein sequence ID" value="KAF6040914.1"/>
    <property type="molecule type" value="Genomic_DNA"/>
</dbReference>
<keyword evidence="4" id="KW-0812">Transmembrane</keyword>
<feature type="domain" description="HMA" evidence="5">
    <location>
        <begin position="523"/>
        <end position="589"/>
    </location>
</feature>
<dbReference type="Proteomes" id="UP000593567">
    <property type="component" value="Unassembled WGS sequence"/>
</dbReference>
<dbReference type="InterPro" id="IPR006121">
    <property type="entry name" value="HMA_dom"/>
</dbReference>
<keyword evidence="2" id="KW-0406">Ion transport</keyword>
<reference evidence="6" key="1">
    <citation type="submission" date="2020-06" db="EMBL/GenBank/DDBJ databases">
        <title>Draft genome of Bugula neritina, a colonial animal packing powerful symbionts and potential medicines.</title>
        <authorList>
            <person name="Rayko M."/>
        </authorList>
    </citation>
    <scope>NUCLEOTIDE SEQUENCE [LARGE SCALE GENOMIC DNA]</scope>
    <source>
        <strain evidence="6">Kwan_BN1</strain>
    </source>
</reference>
<dbReference type="InterPro" id="IPR036163">
    <property type="entry name" value="HMA_dom_sf"/>
</dbReference>
<keyword evidence="4" id="KW-0472">Membrane</keyword>
<dbReference type="PANTHER" id="PTHR46594">
    <property type="entry name" value="P-TYPE CATION-TRANSPORTING ATPASE"/>
    <property type="match status" value="1"/>
</dbReference>
<evidence type="ECO:0000313" key="7">
    <source>
        <dbReference type="Proteomes" id="UP000593567"/>
    </source>
</evidence>
<dbReference type="NCBIfam" id="TIGR00003">
    <property type="entry name" value="copper ion binding protein"/>
    <property type="match status" value="3"/>
</dbReference>
<dbReference type="Pfam" id="PF00403">
    <property type="entry name" value="HMA"/>
    <property type="match status" value="6"/>
</dbReference>
<dbReference type="PRINTS" id="PR00942">
    <property type="entry name" value="CUATPASEI"/>
</dbReference>
<feature type="transmembrane region" description="Helical" evidence="4">
    <location>
        <begin position="683"/>
        <end position="705"/>
    </location>
</feature>
<dbReference type="GO" id="GO:0005507">
    <property type="term" value="F:copper ion binding"/>
    <property type="evidence" value="ECO:0007669"/>
    <property type="project" value="InterPro"/>
</dbReference>
<keyword evidence="7" id="KW-1185">Reference proteome</keyword>
<feature type="transmembrane region" description="Helical" evidence="4">
    <location>
        <begin position="614"/>
        <end position="634"/>
    </location>
</feature>
<keyword evidence="3" id="KW-0186">Copper</keyword>
<feature type="domain" description="HMA" evidence="5">
    <location>
        <begin position="327"/>
        <end position="393"/>
    </location>
</feature>
<keyword evidence="2" id="KW-0187">Copper transport</keyword>
<feature type="domain" description="HMA" evidence="5">
    <location>
        <begin position="448"/>
        <end position="514"/>
    </location>
</feature>
<organism evidence="6 7">
    <name type="scientific">Bugula neritina</name>
    <name type="common">Brown bryozoan</name>
    <name type="synonym">Sertularia neritina</name>
    <dbReference type="NCBI Taxonomy" id="10212"/>
    <lineage>
        <taxon>Eukaryota</taxon>
        <taxon>Metazoa</taxon>
        <taxon>Spiralia</taxon>
        <taxon>Lophotrochozoa</taxon>
        <taxon>Bryozoa</taxon>
        <taxon>Gymnolaemata</taxon>
        <taxon>Cheilostomatida</taxon>
        <taxon>Flustrina</taxon>
        <taxon>Buguloidea</taxon>
        <taxon>Bugulidae</taxon>
        <taxon>Bugula</taxon>
    </lineage>
</organism>
<feature type="transmembrane region" description="Helical" evidence="4">
    <location>
        <begin position="640"/>
        <end position="662"/>
    </location>
</feature>